<reference evidence="9" key="1">
    <citation type="submission" date="2025-05" db="UniProtKB">
        <authorList>
            <consortium name="RefSeq"/>
        </authorList>
    </citation>
    <scope>NUCLEOTIDE SEQUENCE [LARGE SCALE GENOMIC DNA]</scope>
</reference>
<evidence type="ECO:0000256" key="2">
    <source>
        <dbReference type="ARBA" id="ARBA00008779"/>
    </source>
</evidence>
<dbReference type="PANTHER" id="PTHR10342">
    <property type="entry name" value="ARYLSULFATASE"/>
    <property type="match status" value="1"/>
</dbReference>
<comment type="similarity">
    <text evidence="2">Belongs to the sulfatase family.</text>
</comment>
<keyword evidence="9" id="KW-1185">Reference proteome</keyword>
<gene>
    <name evidence="10" type="primary">LOC113397412</name>
</gene>
<dbReference type="GeneID" id="113397412"/>
<dbReference type="PROSITE" id="PS00149">
    <property type="entry name" value="SULFATASE_2"/>
    <property type="match status" value="1"/>
</dbReference>
<name>A0ABM4AR63_VANTA</name>
<dbReference type="Proteomes" id="UP001652626">
    <property type="component" value="Chromosome 3"/>
</dbReference>
<evidence type="ECO:0000256" key="1">
    <source>
        <dbReference type="ARBA" id="ARBA00001913"/>
    </source>
</evidence>
<keyword evidence="5" id="KW-0106">Calcium</keyword>
<evidence type="ECO:0000256" key="3">
    <source>
        <dbReference type="ARBA" id="ARBA00022723"/>
    </source>
</evidence>
<dbReference type="InterPro" id="IPR017850">
    <property type="entry name" value="Alkaline_phosphatase_core_sf"/>
</dbReference>
<dbReference type="Gene3D" id="3.30.1120.10">
    <property type="match status" value="1"/>
</dbReference>
<evidence type="ECO:0000313" key="9">
    <source>
        <dbReference type="Proteomes" id="UP001652626"/>
    </source>
</evidence>
<evidence type="ECO:0000259" key="8">
    <source>
        <dbReference type="Pfam" id="PF00884"/>
    </source>
</evidence>
<dbReference type="InterPro" id="IPR024607">
    <property type="entry name" value="Sulfatase_CS"/>
</dbReference>
<evidence type="ECO:0000256" key="5">
    <source>
        <dbReference type="ARBA" id="ARBA00022837"/>
    </source>
</evidence>
<proteinExistence type="inferred from homology"/>
<sequence length="536" mass="59966">MLFPAVLFISLSLCKCDRPNIVFIIADDLGWNDVGFHGLNQIPTPNMDALASSGILLHNYYVTPICTPSRSAIMTGKYPIHTGMQHTVIFGTEPRGLPLSEKILPQYLKDVGYKTHLIGKWHLGSYKKKYLPMYRGFDSHVGFWSGKIDMYDHTNQEKNYWGFDFRKGFSVAHDLFGHYATDIYTNEAIKVINSHNKSEPLFLMVSHSAVHSGNPSEPIRAPEELLANFTHIKDFQRQKFAAVLSKLDESVGEVVDALQTRGLLENSVVIFTTDNGGPAEGFNDNRASNYPLRGVKNTLWEGGVRGAGFLWSPLIEKKSRISKQMFHLVDWLPTLLCVAGLNVSSLQSLDGIDQWEALSKDLKSKRVSILHNIDDIYGSAAITVDKWKLLKGTNYNGAWDGWYGPSGREGNYDAGAVQDARAARALRALGLMPDLDTVLKLREEATVKCDNMSHIPCNPLKSPCLFNIEEDPCEMRNLADTEPTILRSMLEELEIMNKTAIPPNNKPLDPRGDPKFWGQVITNFGDYENLNANSLC</sequence>
<evidence type="ECO:0000313" key="10">
    <source>
        <dbReference type="RefSeq" id="XP_064073789.1"/>
    </source>
</evidence>
<dbReference type="RefSeq" id="XP_064073789.1">
    <property type="nucleotide sequence ID" value="XM_064217719.1"/>
</dbReference>
<dbReference type="InterPro" id="IPR000917">
    <property type="entry name" value="Sulfatase_N"/>
</dbReference>
<dbReference type="CDD" id="cd16029">
    <property type="entry name" value="4-S"/>
    <property type="match status" value="1"/>
</dbReference>
<accession>A0ABM4AR63</accession>
<reference evidence="10" key="2">
    <citation type="submission" date="2025-08" db="UniProtKB">
        <authorList>
            <consortium name="RefSeq"/>
        </authorList>
    </citation>
    <scope>IDENTIFICATION</scope>
    <source>
        <tissue evidence="10">Whole body</tissue>
    </source>
</reference>
<dbReference type="InterPro" id="IPR047115">
    <property type="entry name" value="ARSB"/>
</dbReference>
<evidence type="ECO:0000256" key="6">
    <source>
        <dbReference type="ARBA" id="ARBA00023180"/>
    </source>
</evidence>
<evidence type="ECO:0000256" key="7">
    <source>
        <dbReference type="SAM" id="SignalP"/>
    </source>
</evidence>
<evidence type="ECO:0000256" key="4">
    <source>
        <dbReference type="ARBA" id="ARBA00022801"/>
    </source>
</evidence>
<keyword evidence="7" id="KW-0732">Signal</keyword>
<keyword evidence="6" id="KW-0325">Glycoprotein</keyword>
<keyword evidence="4" id="KW-0378">Hydrolase</keyword>
<dbReference type="PROSITE" id="PS00523">
    <property type="entry name" value="SULFATASE_1"/>
    <property type="match status" value="1"/>
</dbReference>
<dbReference type="Gene3D" id="3.40.720.10">
    <property type="entry name" value="Alkaline Phosphatase, subunit A"/>
    <property type="match status" value="1"/>
</dbReference>
<dbReference type="PANTHER" id="PTHR10342:SF273">
    <property type="entry name" value="RE14504P"/>
    <property type="match status" value="1"/>
</dbReference>
<dbReference type="Pfam" id="PF00884">
    <property type="entry name" value="Sulfatase"/>
    <property type="match status" value="1"/>
</dbReference>
<comment type="cofactor">
    <cofactor evidence="1">
        <name>Ca(2+)</name>
        <dbReference type="ChEBI" id="CHEBI:29108"/>
    </cofactor>
</comment>
<feature type="chain" id="PRO_5046057634" evidence="7">
    <location>
        <begin position="17"/>
        <end position="536"/>
    </location>
</feature>
<organism evidence="9 10">
    <name type="scientific">Vanessa tameamea</name>
    <name type="common">Kamehameha butterfly</name>
    <dbReference type="NCBI Taxonomy" id="334116"/>
    <lineage>
        <taxon>Eukaryota</taxon>
        <taxon>Metazoa</taxon>
        <taxon>Ecdysozoa</taxon>
        <taxon>Arthropoda</taxon>
        <taxon>Hexapoda</taxon>
        <taxon>Insecta</taxon>
        <taxon>Pterygota</taxon>
        <taxon>Neoptera</taxon>
        <taxon>Endopterygota</taxon>
        <taxon>Lepidoptera</taxon>
        <taxon>Glossata</taxon>
        <taxon>Ditrysia</taxon>
        <taxon>Papilionoidea</taxon>
        <taxon>Nymphalidae</taxon>
        <taxon>Nymphalinae</taxon>
        <taxon>Vanessa</taxon>
    </lineage>
</organism>
<feature type="domain" description="Sulfatase N-terminal" evidence="8">
    <location>
        <begin position="19"/>
        <end position="340"/>
    </location>
</feature>
<keyword evidence="3" id="KW-0479">Metal-binding</keyword>
<dbReference type="SUPFAM" id="SSF53649">
    <property type="entry name" value="Alkaline phosphatase-like"/>
    <property type="match status" value="1"/>
</dbReference>
<feature type="signal peptide" evidence="7">
    <location>
        <begin position="1"/>
        <end position="16"/>
    </location>
</feature>
<protein>
    <submittedName>
        <fullName evidence="10">Arylsulfatase I</fullName>
    </submittedName>
</protein>